<dbReference type="GO" id="GO:0060627">
    <property type="term" value="P:regulation of vesicle-mediated transport"/>
    <property type="evidence" value="ECO:0007669"/>
    <property type="project" value="TreeGrafter"/>
</dbReference>
<organism evidence="9 10">
    <name type="scientific">Brachionus plicatilis</name>
    <name type="common">Marine rotifer</name>
    <name type="synonym">Brachionus muelleri</name>
    <dbReference type="NCBI Taxonomy" id="10195"/>
    <lineage>
        <taxon>Eukaryota</taxon>
        <taxon>Metazoa</taxon>
        <taxon>Spiralia</taxon>
        <taxon>Gnathifera</taxon>
        <taxon>Rotifera</taxon>
        <taxon>Eurotatoria</taxon>
        <taxon>Monogononta</taxon>
        <taxon>Pseudotrocha</taxon>
        <taxon>Ploima</taxon>
        <taxon>Brachionidae</taxon>
        <taxon>Brachionus</taxon>
    </lineage>
</organism>
<dbReference type="Pfam" id="PF00787">
    <property type="entry name" value="PX"/>
    <property type="match status" value="1"/>
</dbReference>
<evidence type="ECO:0000256" key="4">
    <source>
        <dbReference type="ARBA" id="ARBA00022801"/>
    </source>
</evidence>
<evidence type="ECO:0000313" key="10">
    <source>
        <dbReference type="Proteomes" id="UP000276133"/>
    </source>
</evidence>
<keyword evidence="3" id="KW-0677">Repeat</keyword>
<keyword evidence="6" id="KW-0443">Lipid metabolism</keyword>
<dbReference type="PROSITE" id="PS50035">
    <property type="entry name" value="PLD"/>
    <property type="match status" value="1"/>
</dbReference>
<dbReference type="PANTHER" id="PTHR18896">
    <property type="entry name" value="PHOSPHOLIPASE D"/>
    <property type="match status" value="1"/>
</dbReference>
<evidence type="ECO:0000256" key="6">
    <source>
        <dbReference type="ARBA" id="ARBA00023098"/>
    </source>
</evidence>
<dbReference type="InterPro" id="IPR001736">
    <property type="entry name" value="PLipase_D/transphosphatidylase"/>
</dbReference>
<dbReference type="PROSITE" id="PS50195">
    <property type="entry name" value="PX"/>
    <property type="match status" value="1"/>
</dbReference>
<keyword evidence="4" id="KW-0378">Hydrolase</keyword>
<dbReference type="InterPro" id="IPR001849">
    <property type="entry name" value="PH_domain"/>
</dbReference>
<dbReference type="SUPFAM" id="SSF64268">
    <property type="entry name" value="PX domain"/>
    <property type="match status" value="1"/>
</dbReference>
<accession>A0A3M7QAM8</accession>
<dbReference type="InterPro" id="IPR015679">
    <property type="entry name" value="PLipase_D_fam"/>
</dbReference>
<dbReference type="CDD" id="cd09138">
    <property type="entry name" value="PLDc_vPLD1_2_yPLD_like_1"/>
    <property type="match status" value="1"/>
</dbReference>
<comment type="caution">
    <text evidence="9">The sequence shown here is derived from an EMBL/GenBank/DDBJ whole genome shotgun (WGS) entry which is preliminary data.</text>
</comment>
<dbReference type="GO" id="GO:0004630">
    <property type="term" value="F:phospholipase D activity"/>
    <property type="evidence" value="ECO:0007669"/>
    <property type="project" value="UniProtKB-EC"/>
</dbReference>
<dbReference type="SUPFAM" id="SSF56024">
    <property type="entry name" value="Phospholipase D/nuclease"/>
    <property type="match status" value="1"/>
</dbReference>
<keyword evidence="10" id="KW-1185">Reference proteome</keyword>
<dbReference type="Gene3D" id="3.30.1520.10">
    <property type="entry name" value="Phox-like domain"/>
    <property type="match status" value="1"/>
</dbReference>
<dbReference type="AlphaFoldDB" id="A0A3M7QAM8"/>
<keyword evidence="5" id="KW-0442">Lipid degradation</keyword>
<evidence type="ECO:0000256" key="1">
    <source>
        <dbReference type="ARBA" id="ARBA00000798"/>
    </source>
</evidence>
<reference evidence="9 10" key="1">
    <citation type="journal article" date="2018" name="Sci. Rep.">
        <title>Genomic signatures of local adaptation to the degree of environmental predictability in rotifers.</title>
        <authorList>
            <person name="Franch-Gras L."/>
            <person name="Hahn C."/>
            <person name="Garcia-Roger E.M."/>
            <person name="Carmona M.J."/>
            <person name="Serra M."/>
            <person name="Gomez A."/>
        </authorList>
    </citation>
    <scope>NUCLEOTIDE SEQUENCE [LARGE SCALE GENOMIC DNA]</scope>
    <source>
        <strain evidence="9">HYR1</strain>
    </source>
</reference>
<evidence type="ECO:0000256" key="5">
    <source>
        <dbReference type="ARBA" id="ARBA00022963"/>
    </source>
</evidence>
<feature type="domain" description="PLD phosphodiesterase" evidence="7">
    <location>
        <begin position="475"/>
        <end position="502"/>
    </location>
</feature>
<feature type="domain" description="PX" evidence="8">
    <location>
        <begin position="95"/>
        <end position="223"/>
    </location>
</feature>
<proteinExistence type="predicted"/>
<dbReference type="Gene3D" id="3.30.870.10">
    <property type="entry name" value="Endonuclease Chain A"/>
    <property type="match status" value="1"/>
</dbReference>
<sequence length="693" mass="80122">MISLPFQYNCRDFTDIYNTCHSIRMVTKFIEFESQFDIFLTKNLNFLGILTKIVPDFEVMSKTYTHQDCEKTTPDESCLNINVNPYLDQKRIFLPKVPATVSITAERKHGAHIFHPYNYTLTFAHGPFKWQVIRTYKDIKECHRTLTKLVKQDLGRSCSDIRKEDYKPEWPLFPNEHDNLISSEMIDERCKHLADYLNKMLTYPPFRDHASTLQLLGVSPLSFVRGIGSSHIECLIPKRTGDNVYYGHFSQIKLCCEQLKFRFTKRWFILKDTYIVYTNTKLNNLVGFSMMVDRAFRCETKIKAGAYHAIEIRNLQRNLILKFKNSSQQKLWFDKITHCLNTTARCFSDDALLPNGSYAPVRKNQLCKWYVNSAQYMEHVMNGLNNAKEEIFITDWWFSPELFLKRPNEDLQYRLDKILLKKAREGVKVYVMLFKEVSFAIGLLSYRVKNLLTQKGTNPNIKVLRHPEHSPSGVFLWSHHEKMVVIDQSVAFFGGIDLCFGRWDDDLHRLVDLGRRENNTELDPPSFQENSPHIAQMVDEMRKLFKDSKERGVDVESQNDETNKIEIVEPDDKSSSASKPDALIVAALMGNSIAKFKAKNRLKSQLSAPANASPVFQSDIPSNTASLMSRGSLKSKSFNVAHKNERIEMNPISFNDIKVDTEEKLDKNIALINSSMLVTCLKQNLAPKLQNII</sequence>
<dbReference type="STRING" id="10195.A0A3M7QAM8"/>
<dbReference type="PANTHER" id="PTHR18896:SF76">
    <property type="entry name" value="PHOSPHOLIPASE"/>
    <property type="match status" value="1"/>
</dbReference>
<dbReference type="EC" id="3.1.4.4" evidence="2"/>
<dbReference type="Pfam" id="PF00614">
    <property type="entry name" value="PLDc"/>
    <property type="match status" value="1"/>
</dbReference>
<evidence type="ECO:0000259" key="7">
    <source>
        <dbReference type="PROSITE" id="PS50035"/>
    </source>
</evidence>
<dbReference type="SMART" id="SM00155">
    <property type="entry name" value="PLDc"/>
    <property type="match status" value="1"/>
</dbReference>
<dbReference type="Proteomes" id="UP000276133">
    <property type="component" value="Unassembled WGS sequence"/>
</dbReference>
<name>A0A3M7QAM8_BRAPC</name>
<evidence type="ECO:0000256" key="3">
    <source>
        <dbReference type="ARBA" id="ARBA00022737"/>
    </source>
</evidence>
<dbReference type="EMBL" id="REGN01006869">
    <property type="protein sequence ID" value="RNA08038.1"/>
    <property type="molecule type" value="Genomic_DNA"/>
</dbReference>
<gene>
    <name evidence="9" type="ORF">BpHYR1_021343</name>
</gene>
<evidence type="ECO:0000259" key="8">
    <source>
        <dbReference type="PROSITE" id="PS50195"/>
    </source>
</evidence>
<dbReference type="GO" id="GO:0035091">
    <property type="term" value="F:phosphatidylinositol binding"/>
    <property type="evidence" value="ECO:0007669"/>
    <property type="project" value="InterPro"/>
</dbReference>
<dbReference type="SMART" id="SM00312">
    <property type="entry name" value="PX"/>
    <property type="match status" value="1"/>
</dbReference>
<dbReference type="GO" id="GO:0009395">
    <property type="term" value="P:phospholipid catabolic process"/>
    <property type="evidence" value="ECO:0007669"/>
    <property type="project" value="TreeGrafter"/>
</dbReference>
<dbReference type="SMART" id="SM00233">
    <property type="entry name" value="PH"/>
    <property type="match status" value="1"/>
</dbReference>
<dbReference type="InterPro" id="IPR001683">
    <property type="entry name" value="PX_dom"/>
</dbReference>
<dbReference type="InterPro" id="IPR036871">
    <property type="entry name" value="PX_dom_sf"/>
</dbReference>
<protein>
    <recommendedName>
        <fullName evidence="2">phospholipase D</fullName>
        <ecNumber evidence="2">3.1.4.4</ecNumber>
    </recommendedName>
</protein>
<evidence type="ECO:0000256" key="2">
    <source>
        <dbReference type="ARBA" id="ARBA00012027"/>
    </source>
</evidence>
<dbReference type="OrthoDB" id="14911at2759"/>
<comment type="catalytic activity">
    <reaction evidence="1">
        <text>a 1,2-diacyl-sn-glycero-3-phosphocholine + H2O = a 1,2-diacyl-sn-glycero-3-phosphate + choline + H(+)</text>
        <dbReference type="Rhea" id="RHEA:14445"/>
        <dbReference type="ChEBI" id="CHEBI:15354"/>
        <dbReference type="ChEBI" id="CHEBI:15377"/>
        <dbReference type="ChEBI" id="CHEBI:15378"/>
        <dbReference type="ChEBI" id="CHEBI:57643"/>
        <dbReference type="ChEBI" id="CHEBI:58608"/>
        <dbReference type="EC" id="3.1.4.4"/>
    </reaction>
</comment>
<evidence type="ECO:0000313" key="9">
    <source>
        <dbReference type="EMBL" id="RNA08038.1"/>
    </source>
</evidence>